<dbReference type="AlphaFoldDB" id="A0A973W059"/>
<comment type="caution">
    <text evidence="1">The sequence shown here is derived from an EMBL/GenBank/DDBJ whole genome shotgun (WGS) entry which is preliminary data.</text>
</comment>
<evidence type="ECO:0000313" key="1">
    <source>
        <dbReference type="EMBL" id="NVI44941.1"/>
    </source>
</evidence>
<protein>
    <submittedName>
        <fullName evidence="1">Uncharacterized protein</fullName>
    </submittedName>
</protein>
<gene>
    <name evidence="1" type="ORF">HAP48_018690</name>
</gene>
<accession>A0A973W059</accession>
<dbReference type="EMBL" id="JAAOLE020000001">
    <property type="protein sequence ID" value="NVI44941.1"/>
    <property type="molecule type" value="Genomic_DNA"/>
</dbReference>
<proteinExistence type="predicted"/>
<dbReference type="RefSeq" id="WP_166204365.1">
    <property type="nucleotide sequence ID" value="NZ_CP088285.1"/>
</dbReference>
<dbReference type="NCBIfam" id="NF047331">
    <property type="entry name" value="phage_HTJ"/>
    <property type="match status" value="1"/>
</dbReference>
<sequence length="80" mass="8936">MRVRKLQARTPAQLLATQSQIDALRYAIAQGASTVSYGDKRVEYRSLAEMLQILNDMENEVAGLVPTRQFRIVCPADKGL</sequence>
<reference evidence="1" key="1">
    <citation type="submission" date="2020-06" db="EMBL/GenBank/DDBJ databases">
        <title>Whole Genome Sequence of Bradyrhizobium sp. Strain 1S1.</title>
        <authorList>
            <person name="Bromfield E.S.P."/>
            <person name="Cloutier S."/>
        </authorList>
    </citation>
    <scope>NUCLEOTIDE SEQUENCE [LARGE SCALE GENOMIC DNA]</scope>
    <source>
        <strain evidence="1">1S1</strain>
    </source>
</reference>
<name>A0A973W059_9BRAD</name>
<organism evidence="1">
    <name type="scientific">Bradyrhizobium septentrionale</name>
    <dbReference type="NCBI Taxonomy" id="1404411"/>
    <lineage>
        <taxon>Bacteria</taxon>
        <taxon>Pseudomonadati</taxon>
        <taxon>Pseudomonadota</taxon>
        <taxon>Alphaproteobacteria</taxon>
        <taxon>Hyphomicrobiales</taxon>
        <taxon>Nitrobacteraceae</taxon>
        <taxon>Bradyrhizobium</taxon>
    </lineage>
</organism>